<reference evidence="2" key="1">
    <citation type="submission" date="2016-11" db="UniProtKB">
        <authorList>
            <consortium name="WormBaseParasite"/>
        </authorList>
    </citation>
    <scope>IDENTIFICATION</scope>
    <source>
        <strain evidence="2">KR3021</strain>
    </source>
</reference>
<proteinExistence type="predicted"/>
<dbReference type="Proteomes" id="UP000095286">
    <property type="component" value="Unplaced"/>
</dbReference>
<accession>A0AC35TXZ0</accession>
<organism evidence="1 2">
    <name type="scientific">Rhabditophanes sp. KR3021</name>
    <dbReference type="NCBI Taxonomy" id="114890"/>
    <lineage>
        <taxon>Eukaryota</taxon>
        <taxon>Metazoa</taxon>
        <taxon>Ecdysozoa</taxon>
        <taxon>Nematoda</taxon>
        <taxon>Chromadorea</taxon>
        <taxon>Rhabditida</taxon>
        <taxon>Tylenchina</taxon>
        <taxon>Panagrolaimomorpha</taxon>
        <taxon>Strongyloidoidea</taxon>
        <taxon>Alloionematidae</taxon>
        <taxon>Rhabditophanes</taxon>
    </lineage>
</organism>
<sequence length="875" mass="97905">MIEELGLDLTENGPPQTGEPCILGDYCEKEVLDKVIGFLSFSDNLTGESLTNIQKDEANASRINYLSTAFPIKDDPQTIFKAILVGNYLDIPILLETGCSVVAKNMAGLSTEELREKFDIKDDFTEEERYHVRKVSSKMGTYKSHGRLQEKILKRFENYKKEYVLAGADNVKNELETKSIAVERFMKSSDPELYERLNAKHVLNKSGIEKDVNSKPVFPMTTFASIGFTENVNESYKSASKIDVYDRGFHMGESNFVSEYTAGTVAELDQDEMTAPEIEVFGSSNAVENIQFQLPGQAAKRNEAKAVRDERNTVEVSEEDAKVESDLPPSDKSCAGCGANFQCNHTSLPGFMPFTNFIQLGKPKHSNCSNTLCRRCHLLKEHNFLLNVNVSPLDYESMMGHLKQKEEALILLVVDMTDLPFSIYEQLPKIIGQRKPVIVIGNKIDLLPPDAQIGYLKNFRNVLYKTLEDIGFKDQFNILHTTLVSAKTGYGIEDLITQIYLKWSNIKGSIRNNMYLIGSTNAGKSSLFNAFLQSDLCKMRAMDLIERAAASPWPGTTMNLLKFPVMNPTSHQTEIRKRRLLKVSAWAQKEGRSARMMLRDTGEARFATLMGSVGSSFKENDEKSQPMPVGVLKSGFDTSMRFEENSKIVNYEEKGPRTFNPEDPTFSKGFWCFDTPGVVNQDQLMNIFTLKELISIFPKEIMAPRSFLLNAGQTLLIGGISQIATMETTVYLTVFCSPKLPINIIETSEVDNFLKKFLGTPILVAPCGNEQRMAEYPDFGGKDFQITGKGLEEGVCDIALSSIGWIMISSKERQLNKINVKTPAANGIWLREYPLLPGSINLKGSRIPGTQGYKVKPLAFPEDAIHSKSKGKRRA</sequence>
<evidence type="ECO:0000313" key="1">
    <source>
        <dbReference type="Proteomes" id="UP000095286"/>
    </source>
</evidence>
<dbReference type="WBParaSite" id="RSKR_0000544200.1">
    <property type="protein sequence ID" value="RSKR_0000544200.1"/>
    <property type="gene ID" value="RSKR_0000544200"/>
</dbReference>
<protein>
    <submittedName>
        <fullName evidence="2">Nitric oxide-associated protein 1</fullName>
    </submittedName>
</protein>
<name>A0AC35TXZ0_9BILA</name>
<evidence type="ECO:0000313" key="2">
    <source>
        <dbReference type="WBParaSite" id="RSKR_0000544200.1"/>
    </source>
</evidence>